<organism evidence="2 3">
    <name type="scientific">Datura stramonium</name>
    <name type="common">Jimsonweed</name>
    <name type="synonym">Common thornapple</name>
    <dbReference type="NCBI Taxonomy" id="4076"/>
    <lineage>
        <taxon>Eukaryota</taxon>
        <taxon>Viridiplantae</taxon>
        <taxon>Streptophyta</taxon>
        <taxon>Embryophyta</taxon>
        <taxon>Tracheophyta</taxon>
        <taxon>Spermatophyta</taxon>
        <taxon>Magnoliopsida</taxon>
        <taxon>eudicotyledons</taxon>
        <taxon>Gunneridae</taxon>
        <taxon>Pentapetalae</taxon>
        <taxon>asterids</taxon>
        <taxon>lamiids</taxon>
        <taxon>Solanales</taxon>
        <taxon>Solanaceae</taxon>
        <taxon>Solanoideae</taxon>
        <taxon>Datureae</taxon>
        <taxon>Datura</taxon>
    </lineage>
</organism>
<name>A0ABS8VMU0_DATST</name>
<sequence length="121" mass="13671">MDGLFFPYAIPIAYDNRRFFSVTAALICFIFLGANCVPSIWDAFQFTGATATVSVGFIFLLLFVLRDTHELQTKRDRLVSWVAILLAVSLVLWQSAVTFTAFSILGLKLKRAQENWIFLAI</sequence>
<feature type="transmembrane region" description="Helical" evidence="1">
    <location>
        <begin position="78"/>
        <end position="105"/>
    </location>
</feature>
<dbReference type="EMBL" id="JACEIK010005212">
    <property type="protein sequence ID" value="MCE0480981.1"/>
    <property type="molecule type" value="Genomic_DNA"/>
</dbReference>
<keyword evidence="1" id="KW-1133">Transmembrane helix</keyword>
<evidence type="ECO:0000313" key="2">
    <source>
        <dbReference type="EMBL" id="MCE0480981.1"/>
    </source>
</evidence>
<dbReference type="Proteomes" id="UP000823775">
    <property type="component" value="Unassembled WGS sequence"/>
</dbReference>
<keyword evidence="3" id="KW-1185">Reference proteome</keyword>
<evidence type="ECO:0000256" key="1">
    <source>
        <dbReference type="SAM" id="Phobius"/>
    </source>
</evidence>
<keyword evidence="1" id="KW-0812">Transmembrane</keyword>
<protein>
    <submittedName>
        <fullName evidence="2">Uncharacterized protein</fullName>
    </submittedName>
</protein>
<evidence type="ECO:0000313" key="3">
    <source>
        <dbReference type="Proteomes" id="UP000823775"/>
    </source>
</evidence>
<feature type="transmembrane region" description="Helical" evidence="1">
    <location>
        <begin position="47"/>
        <end position="66"/>
    </location>
</feature>
<proteinExistence type="predicted"/>
<keyword evidence="1" id="KW-0472">Membrane</keyword>
<feature type="transmembrane region" description="Helical" evidence="1">
    <location>
        <begin position="20"/>
        <end position="41"/>
    </location>
</feature>
<comment type="caution">
    <text evidence="2">The sequence shown here is derived from an EMBL/GenBank/DDBJ whole genome shotgun (WGS) entry which is preliminary data.</text>
</comment>
<gene>
    <name evidence="2" type="ORF">HAX54_038302</name>
</gene>
<reference evidence="2 3" key="1">
    <citation type="journal article" date="2021" name="BMC Genomics">
        <title>Datura genome reveals duplications of psychoactive alkaloid biosynthetic genes and high mutation rate following tissue culture.</title>
        <authorList>
            <person name="Rajewski A."/>
            <person name="Carter-House D."/>
            <person name="Stajich J."/>
            <person name="Litt A."/>
        </authorList>
    </citation>
    <scope>NUCLEOTIDE SEQUENCE [LARGE SCALE GENOMIC DNA]</scope>
    <source>
        <strain evidence="2">AR-01</strain>
    </source>
</reference>
<accession>A0ABS8VMU0</accession>